<keyword evidence="2" id="KW-1133">Transmembrane helix</keyword>
<dbReference type="InterPro" id="IPR013229">
    <property type="entry name" value="PEGA"/>
</dbReference>
<dbReference type="PANTHER" id="PTHR23150">
    <property type="entry name" value="SULFATASE MODIFYING FACTOR 1, 2"/>
    <property type="match status" value="1"/>
</dbReference>
<dbReference type="Pfam" id="PF08308">
    <property type="entry name" value="PEGA"/>
    <property type="match status" value="3"/>
</dbReference>
<dbReference type="EMBL" id="JAAONZ010000001">
    <property type="protein sequence ID" value="NHO64039.1"/>
    <property type="molecule type" value="Genomic_DNA"/>
</dbReference>
<feature type="domain" description="PEGA" evidence="4">
    <location>
        <begin position="279"/>
        <end position="343"/>
    </location>
</feature>
<gene>
    <name evidence="5" type="ORF">G8770_00575</name>
</gene>
<dbReference type="InterPro" id="IPR051043">
    <property type="entry name" value="Sulfatase_Mod_Factor_Kinase"/>
</dbReference>
<dbReference type="Gene3D" id="3.90.1580.10">
    <property type="entry name" value="paralog of FGE (formylglycine-generating enzyme)"/>
    <property type="match status" value="1"/>
</dbReference>
<dbReference type="InterPro" id="IPR042095">
    <property type="entry name" value="SUMF_sf"/>
</dbReference>
<name>A0A9E5JRK3_9GAMM</name>
<keyword evidence="6" id="KW-1185">Reference proteome</keyword>
<evidence type="ECO:0000256" key="1">
    <source>
        <dbReference type="SAM" id="MobiDB-lite"/>
    </source>
</evidence>
<dbReference type="InterPro" id="IPR016187">
    <property type="entry name" value="CTDL_fold"/>
</dbReference>
<dbReference type="SUPFAM" id="SSF56436">
    <property type="entry name" value="C-type lectin-like"/>
    <property type="match status" value="1"/>
</dbReference>
<dbReference type="GO" id="GO:0120147">
    <property type="term" value="F:formylglycine-generating oxidase activity"/>
    <property type="evidence" value="ECO:0007669"/>
    <property type="project" value="TreeGrafter"/>
</dbReference>
<dbReference type="PANTHER" id="PTHR23150:SF19">
    <property type="entry name" value="FORMYLGLYCINE-GENERATING ENZYME"/>
    <property type="match status" value="1"/>
</dbReference>
<dbReference type="AlphaFoldDB" id="A0A9E5JRK3"/>
<evidence type="ECO:0000259" key="4">
    <source>
        <dbReference type="Pfam" id="PF08308"/>
    </source>
</evidence>
<evidence type="ECO:0000256" key="2">
    <source>
        <dbReference type="SAM" id="Phobius"/>
    </source>
</evidence>
<proteinExistence type="predicted"/>
<feature type="transmembrane region" description="Helical" evidence="2">
    <location>
        <begin position="45"/>
        <end position="66"/>
    </location>
</feature>
<dbReference type="Pfam" id="PF03781">
    <property type="entry name" value="FGE-sulfatase"/>
    <property type="match status" value="1"/>
</dbReference>
<feature type="domain" description="PEGA" evidence="4">
    <location>
        <begin position="347"/>
        <end position="411"/>
    </location>
</feature>
<reference evidence="5" key="1">
    <citation type="submission" date="2020-03" db="EMBL/GenBank/DDBJ databases">
        <authorList>
            <person name="Guo F."/>
        </authorList>
    </citation>
    <scope>NUCLEOTIDE SEQUENCE</scope>
    <source>
        <strain evidence="5">JCM 30134</strain>
    </source>
</reference>
<evidence type="ECO:0000313" key="5">
    <source>
        <dbReference type="EMBL" id="NHO64039.1"/>
    </source>
</evidence>
<evidence type="ECO:0000259" key="3">
    <source>
        <dbReference type="Pfam" id="PF03781"/>
    </source>
</evidence>
<protein>
    <submittedName>
        <fullName evidence="5">PEGA domain-containing protein</fullName>
    </submittedName>
</protein>
<feature type="region of interest" description="Disordered" evidence="1">
    <location>
        <begin position="1"/>
        <end position="23"/>
    </location>
</feature>
<feature type="domain" description="PEGA" evidence="4">
    <location>
        <begin position="206"/>
        <end position="264"/>
    </location>
</feature>
<keyword evidence="2" id="KW-0472">Membrane</keyword>
<comment type="caution">
    <text evidence="5">The sequence shown here is derived from an EMBL/GenBank/DDBJ whole genome shotgun (WGS) entry which is preliminary data.</text>
</comment>
<dbReference type="RefSeq" id="WP_167180675.1">
    <property type="nucleotide sequence ID" value="NZ_JAAONZ010000001.1"/>
</dbReference>
<keyword evidence="2" id="KW-0812">Transmembrane</keyword>
<dbReference type="InterPro" id="IPR005532">
    <property type="entry name" value="SUMF_dom"/>
</dbReference>
<sequence>MTQQEEIPDINERSDSPMADDDIIQPLDFEPAQPRQHSPGWKPSSLSVTVGIASLVTLLVLAYLFAAKSLYIRTNTEQPAISVDGLLTLNVGERFLLLKGPHQVNIQADGYYPYSETLQINSDDNQYHDIDLKPLPGHLTVISNTPAQISVDGTPLGASGERLQNIAAGDHLLSAQADRYQPLEQPITIEGLDKDQSLTIELQPDWANVDITSTPAGASVFSDGAEIGTTPLTAELLTGKHDLMVKLAGYKAWRQSLRVKAQEAETLPHITLVKADGLVDVVSKPAGASVTVNGQFRGKTPVEIALSPGKTYNFTLFKDGYSPQHRKVSVTSGKEASLSVNLTADLGNISISATPADALLYVDDRLMGRANQNLTLPARKHRIRISKEGYADHTQTVLARQDLDQNLTIRLLTNEEYKWKNIKPTLHTAAKQKLLLFKPDHTFTMGASRREQGRRANEAQRTVKLDRAFYLSEKLVTNAEYRRFEKFHTSGHVKGNSLNGEQYPVVNVTWQKAALYCNWLSAQDNLPPFYQVTGGVVSGFNSESNGYRLPTEAEWSWAARLSGNKMMKYSWGENLPPAKGSGNFGDRQAAALLGAILVSYDDGFAVTSPVGKFPPNHHKLYDISGNAAEWINDYYGIETGLSLKAKVNPMGPDSGDYHVIRGSSWANATMTDLRLSFRDYGTEARNDLGFRIARFID</sequence>
<accession>A0A9E5JRK3</accession>
<dbReference type="Proteomes" id="UP000787472">
    <property type="component" value="Unassembled WGS sequence"/>
</dbReference>
<evidence type="ECO:0000313" key="6">
    <source>
        <dbReference type="Proteomes" id="UP000787472"/>
    </source>
</evidence>
<feature type="domain" description="Sulfatase-modifying factor enzyme-like" evidence="3">
    <location>
        <begin position="442"/>
        <end position="694"/>
    </location>
</feature>
<organism evidence="5 6">
    <name type="scientific">Pseudomaricurvus hydrocarbonicus</name>
    <dbReference type="NCBI Taxonomy" id="1470433"/>
    <lineage>
        <taxon>Bacteria</taxon>
        <taxon>Pseudomonadati</taxon>
        <taxon>Pseudomonadota</taxon>
        <taxon>Gammaproteobacteria</taxon>
        <taxon>Cellvibrionales</taxon>
        <taxon>Cellvibrionaceae</taxon>
        <taxon>Pseudomaricurvus</taxon>
    </lineage>
</organism>